<dbReference type="PROSITE" id="PS00189">
    <property type="entry name" value="LIPOYL"/>
    <property type="match status" value="1"/>
</dbReference>
<keyword evidence="6 7" id="KW-0012">Acyltransferase</keyword>
<dbReference type="PROSITE" id="PS51826">
    <property type="entry name" value="PSBD"/>
    <property type="match status" value="1"/>
</dbReference>
<dbReference type="InterPro" id="IPR023213">
    <property type="entry name" value="CAT-like_dom_sf"/>
</dbReference>
<evidence type="ECO:0000256" key="6">
    <source>
        <dbReference type="ARBA" id="ARBA00023315"/>
    </source>
</evidence>
<sequence length="391" mass="41289">MSAFKMPALGADMEAGTLVEWLVKPGDRVKSGDVVAVVETQKGAIEVEIFLEGVVSNILVPVGARVPVGTVLAQIEGAEGAAPPPPLEPAAAALKPAPQVLAQAPPMPAITAPSSRLKITPAARRRATALSLDPTMIVKGTGVEGSIRLADVETYASGAKLARCPAKIGLDLSQMRQAIAAAMSRSKREIPHYYLTETVDLHAASTWIERYNAEKTPVERILPAVLFLKAAALALREQPHLNGAYENGAFIPSSSIHIGWAISLRGGGLIAPAIRDTDRKSLAELMAAMRDLVERARRGNLRSSELTSPTITVTSVGDRGAESVTGVIYPPQVAIVGFGRVVARPWVVDGRIESHPLVTVSLAADHRVTDGHIGGLYLAAVGRLLQEPDKL</sequence>
<dbReference type="CDD" id="cd06849">
    <property type="entry name" value="lipoyl_domain"/>
    <property type="match status" value="1"/>
</dbReference>
<gene>
    <name evidence="10" type="ORF">D1O30_02360</name>
</gene>
<evidence type="ECO:0000256" key="5">
    <source>
        <dbReference type="ARBA" id="ARBA00022823"/>
    </source>
</evidence>
<dbReference type="GO" id="GO:0031405">
    <property type="term" value="F:lipoic acid binding"/>
    <property type="evidence" value="ECO:0007669"/>
    <property type="project" value="TreeGrafter"/>
</dbReference>
<dbReference type="AlphaFoldDB" id="A0A3M9XLS4"/>
<keyword evidence="5 7" id="KW-0450">Lipoyl</keyword>
<dbReference type="Pfam" id="PF00364">
    <property type="entry name" value="Biotin_lipoyl"/>
    <property type="match status" value="1"/>
</dbReference>
<dbReference type="SUPFAM" id="SSF52777">
    <property type="entry name" value="CoA-dependent acyltransferases"/>
    <property type="match status" value="1"/>
</dbReference>
<dbReference type="GO" id="GO:0005737">
    <property type="term" value="C:cytoplasm"/>
    <property type="evidence" value="ECO:0007669"/>
    <property type="project" value="TreeGrafter"/>
</dbReference>
<dbReference type="InterPro" id="IPR004167">
    <property type="entry name" value="PSBD"/>
</dbReference>
<dbReference type="InterPro" id="IPR036625">
    <property type="entry name" value="E3-bd_dom_sf"/>
</dbReference>
<feature type="domain" description="Lipoyl-binding" evidence="8">
    <location>
        <begin position="1"/>
        <end position="76"/>
    </location>
</feature>
<accession>A0A3M9XLS4</accession>
<dbReference type="InterPro" id="IPR001078">
    <property type="entry name" value="2-oxoacid_DH_actylTfrase"/>
</dbReference>
<dbReference type="SUPFAM" id="SSF51230">
    <property type="entry name" value="Single hybrid motif"/>
    <property type="match status" value="1"/>
</dbReference>
<keyword evidence="4 7" id="KW-0808">Transferase</keyword>
<comment type="subunit">
    <text evidence="3">Forms a 24-polypeptide structural core with octahedral symmetry.</text>
</comment>
<feature type="domain" description="Peripheral subunit-binding (PSBD)" evidence="9">
    <location>
        <begin position="118"/>
        <end position="156"/>
    </location>
</feature>
<dbReference type="EMBL" id="QWDD01000001">
    <property type="protein sequence ID" value="RNJ48642.1"/>
    <property type="molecule type" value="Genomic_DNA"/>
</dbReference>
<dbReference type="Pfam" id="PF02817">
    <property type="entry name" value="E3_binding"/>
    <property type="match status" value="1"/>
</dbReference>
<dbReference type="Proteomes" id="UP000268623">
    <property type="component" value="Unassembled WGS sequence"/>
</dbReference>
<evidence type="ECO:0000256" key="4">
    <source>
        <dbReference type="ARBA" id="ARBA00022679"/>
    </source>
</evidence>
<name>A0A3M9XLS4_9HYPH</name>
<dbReference type="PROSITE" id="PS50968">
    <property type="entry name" value="BIOTINYL_LIPOYL"/>
    <property type="match status" value="1"/>
</dbReference>
<evidence type="ECO:0000256" key="7">
    <source>
        <dbReference type="RuleBase" id="RU003423"/>
    </source>
</evidence>
<evidence type="ECO:0000259" key="8">
    <source>
        <dbReference type="PROSITE" id="PS50968"/>
    </source>
</evidence>
<dbReference type="InterPro" id="IPR003016">
    <property type="entry name" value="2-oxoA_DH_lipoyl-BS"/>
</dbReference>
<dbReference type="PANTHER" id="PTHR43178">
    <property type="entry name" value="DIHYDROLIPOAMIDE ACETYLTRANSFERASE COMPONENT OF PYRUVATE DEHYDROGENASE COMPLEX"/>
    <property type="match status" value="1"/>
</dbReference>
<comment type="caution">
    <text evidence="10">The sequence shown here is derived from an EMBL/GenBank/DDBJ whole genome shotgun (WGS) entry which is preliminary data.</text>
</comment>
<dbReference type="InterPro" id="IPR000089">
    <property type="entry name" value="Biotin_lipoyl"/>
</dbReference>
<dbReference type="EC" id="2.3.1.-" evidence="7"/>
<dbReference type="GO" id="GO:0016407">
    <property type="term" value="F:acetyltransferase activity"/>
    <property type="evidence" value="ECO:0007669"/>
    <property type="project" value="TreeGrafter"/>
</dbReference>
<protein>
    <recommendedName>
        <fullName evidence="7">Dihydrolipoamide acetyltransferase component of pyruvate dehydrogenase complex</fullName>
        <ecNumber evidence="7">2.3.1.-</ecNumber>
    </recommendedName>
</protein>
<evidence type="ECO:0000259" key="9">
    <source>
        <dbReference type="PROSITE" id="PS51826"/>
    </source>
</evidence>
<organism evidence="10 11">
    <name type="scientific">Methylocystis hirsuta</name>
    <dbReference type="NCBI Taxonomy" id="369798"/>
    <lineage>
        <taxon>Bacteria</taxon>
        <taxon>Pseudomonadati</taxon>
        <taxon>Pseudomonadota</taxon>
        <taxon>Alphaproteobacteria</taxon>
        <taxon>Hyphomicrobiales</taxon>
        <taxon>Methylocystaceae</taxon>
        <taxon>Methylocystis</taxon>
    </lineage>
</organism>
<comment type="similarity">
    <text evidence="2 7">Belongs to the 2-oxoacid dehydrogenase family.</text>
</comment>
<dbReference type="Pfam" id="PF00198">
    <property type="entry name" value="2-oxoacid_dh"/>
    <property type="match status" value="1"/>
</dbReference>
<comment type="cofactor">
    <cofactor evidence="1 7">
        <name>(R)-lipoate</name>
        <dbReference type="ChEBI" id="CHEBI:83088"/>
    </cofactor>
</comment>
<keyword evidence="11" id="KW-1185">Reference proteome</keyword>
<dbReference type="PANTHER" id="PTHR43178:SF5">
    <property type="entry name" value="LIPOAMIDE ACYLTRANSFERASE COMPONENT OF BRANCHED-CHAIN ALPHA-KETO ACID DEHYDROGENASE COMPLEX, MITOCHONDRIAL"/>
    <property type="match status" value="1"/>
</dbReference>
<evidence type="ECO:0000256" key="1">
    <source>
        <dbReference type="ARBA" id="ARBA00001938"/>
    </source>
</evidence>
<evidence type="ECO:0000256" key="2">
    <source>
        <dbReference type="ARBA" id="ARBA00007317"/>
    </source>
</evidence>
<dbReference type="Gene3D" id="3.30.559.10">
    <property type="entry name" value="Chloramphenicol acetyltransferase-like domain"/>
    <property type="match status" value="1"/>
</dbReference>
<reference evidence="10 11" key="1">
    <citation type="submission" date="2018-08" db="EMBL/GenBank/DDBJ databases">
        <title>Genome sequence of Methylocystis hirsuta CSC1, a methanotroph able to accumulate PHAs.</title>
        <authorList>
            <person name="Bordel S."/>
            <person name="Rodriguez E."/>
            <person name="Gancedo J."/>
            <person name="Munoz R."/>
        </authorList>
    </citation>
    <scope>NUCLEOTIDE SEQUENCE [LARGE SCALE GENOMIC DNA]</scope>
    <source>
        <strain evidence="10 11">CSC1</strain>
    </source>
</reference>
<evidence type="ECO:0000313" key="11">
    <source>
        <dbReference type="Proteomes" id="UP000268623"/>
    </source>
</evidence>
<dbReference type="InterPro" id="IPR050743">
    <property type="entry name" value="2-oxoacid_DH_E2_comp"/>
</dbReference>
<evidence type="ECO:0000313" key="10">
    <source>
        <dbReference type="EMBL" id="RNJ48642.1"/>
    </source>
</evidence>
<dbReference type="SUPFAM" id="SSF47005">
    <property type="entry name" value="Peripheral subunit-binding domain of 2-oxo acid dehydrogenase complex"/>
    <property type="match status" value="1"/>
</dbReference>
<dbReference type="InterPro" id="IPR011053">
    <property type="entry name" value="Single_hybrid_motif"/>
</dbReference>
<dbReference type="Gene3D" id="2.40.50.100">
    <property type="match status" value="1"/>
</dbReference>
<dbReference type="OrthoDB" id="9805770at2"/>
<evidence type="ECO:0000256" key="3">
    <source>
        <dbReference type="ARBA" id="ARBA00011484"/>
    </source>
</evidence>
<dbReference type="Gene3D" id="4.10.320.10">
    <property type="entry name" value="E3-binding domain"/>
    <property type="match status" value="1"/>
</dbReference>
<dbReference type="RefSeq" id="WP_123174640.1">
    <property type="nucleotide sequence ID" value="NZ_QWDD01000001.1"/>
</dbReference>
<proteinExistence type="inferred from homology"/>